<dbReference type="RefSeq" id="WP_249044834.1">
    <property type="nucleotide sequence ID" value="NZ_JAGIOO010000001.1"/>
</dbReference>
<keyword evidence="3" id="KW-1185">Reference proteome</keyword>
<proteinExistence type="predicted"/>
<dbReference type="EMBL" id="JAGIOO010000001">
    <property type="protein sequence ID" value="MBP2479306.1"/>
    <property type="molecule type" value="Genomic_DNA"/>
</dbReference>
<dbReference type="CDD" id="cd02440">
    <property type="entry name" value="AdoMet_MTases"/>
    <property type="match status" value="1"/>
</dbReference>
<dbReference type="SUPFAM" id="SSF53335">
    <property type="entry name" value="S-adenosyl-L-methionine-dependent methyltransferases"/>
    <property type="match status" value="1"/>
</dbReference>
<sequence>MNAPRTGYDLIADKYAEAFRAEVDSRPLDRALVTAFGELVGSGPVLDVGCGPGWITAKLRAQGLDARGIDLSAGMLAQARVEFPGLPVEQASMTALPRADRSLAGLVAWYSVIHIEPARRPAVFAEFHRVLRPGAPLLLAFQMGDEEPLRLDEAFGRRIDLVFHRMNPDRVAEELTGAGFTMTARIQREKLPEERVPQAFLLATA</sequence>
<feature type="domain" description="Methyltransferase" evidence="1">
    <location>
        <begin position="45"/>
        <end position="134"/>
    </location>
</feature>
<keyword evidence="2" id="KW-0489">Methyltransferase</keyword>
<dbReference type="InterPro" id="IPR041698">
    <property type="entry name" value="Methyltransf_25"/>
</dbReference>
<reference evidence="2 3" key="1">
    <citation type="submission" date="2021-03" db="EMBL/GenBank/DDBJ databases">
        <title>Sequencing the genomes of 1000 actinobacteria strains.</title>
        <authorList>
            <person name="Klenk H.-P."/>
        </authorList>
    </citation>
    <scope>NUCLEOTIDE SEQUENCE [LARGE SCALE GENOMIC DNA]</scope>
    <source>
        <strain evidence="2 3">DSM 44580</strain>
    </source>
</reference>
<gene>
    <name evidence="2" type="ORF">JOF53_008178</name>
</gene>
<dbReference type="PANTHER" id="PTHR42912">
    <property type="entry name" value="METHYLTRANSFERASE"/>
    <property type="match status" value="1"/>
</dbReference>
<keyword evidence="2" id="KW-0808">Transferase</keyword>
<dbReference type="InterPro" id="IPR029063">
    <property type="entry name" value="SAM-dependent_MTases_sf"/>
</dbReference>
<accession>A0ABS5ARW5</accession>
<evidence type="ECO:0000313" key="2">
    <source>
        <dbReference type="EMBL" id="MBP2479306.1"/>
    </source>
</evidence>
<dbReference type="InterPro" id="IPR050508">
    <property type="entry name" value="Methyltransf_Superfamily"/>
</dbReference>
<protein>
    <submittedName>
        <fullName evidence="2">SAM-dependent methyltransferase</fullName>
    </submittedName>
</protein>
<dbReference type="Proteomes" id="UP001519363">
    <property type="component" value="Unassembled WGS sequence"/>
</dbReference>
<dbReference type="PANTHER" id="PTHR42912:SF95">
    <property type="entry name" value="METHYLTRANSFERASE TYPE 11 DOMAIN-CONTAINING PROTEIN"/>
    <property type="match status" value="1"/>
</dbReference>
<dbReference type="GO" id="GO:0032259">
    <property type="term" value="P:methylation"/>
    <property type="evidence" value="ECO:0007669"/>
    <property type="project" value="UniProtKB-KW"/>
</dbReference>
<organism evidence="2 3">
    <name type="scientific">Crossiella equi</name>
    <dbReference type="NCBI Taxonomy" id="130796"/>
    <lineage>
        <taxon>Bacteria</taxon>
        <taxon>Bacillati</taxon>
        <taxon>Actinomycetota</taxon>
        <taxon>Actinomycetes</taxon>
        <taxon>Pseudonocardiales</taxon>
        <taxon>Pseudonocardiaceae</taxon>
        <taxon>Crossiella</taxon>
    </lineage>
</organism>
<evidence type="ECO:0000259" key="1">
    <source>
        <dbReference type="Pfam" id="PF13649"/>
    </source>
</evidence>
<dbReference type="Pfam" id="PF13649">
    <property type="entry name" value="Methyltransf_25"/>
    <property type="match status" value="1"/>
</dbReference>
<evidence type="ECO:0000313" key="3">
    <source>
        <dbReference type="Proteomes" id="UP001519363"/>
    </source>
</evidence>
<dbReference type="GO" id="GO:0008168">
    <property type="term" value="F:methyltransferase activity"/>
    <property type="evidence" value="ECO:0007669"/>
    <property type="project" value="UniProtKB-KW"/>
</dbReference>
<comment type="caution">
    <text evidence="2">The sequence shown here is derived from an EMBL/GenBank/DDBJ whole genome shotgun (WGS) entry which is preliminary data.</text>
</comment>
<dbReference type="Gene3D" id="3.40.50.150">
    <property type="entry name" value="Vaccinia Virus protein VP39"/>
    <property type="match status" value="1"/>
</dbReference>
<name>A0ABS5ARW5_9PSEU</name>